<dbReference type="STRING" id="400055.SAMN04490243_1361"/>
<dbReference type="NCBIfam" id="TIGR03512">
    <property type="entry name" value="GldD_lipo"/>
    <property type="match status" value="1"/>
</dbReference>
<gene>
    <name evidence="1" type="ORF">SAMN04490243_1361</name>
</gene>
<dbReference type="Proteomes" id="UP000199534">
    <property type="component" value="Unassembled WGS sequence"/>
</dbReference>
<evidence type="ECO:0000313" key="2">
    <source>
        <dbReference type="Proteomes" id="UP000199534"/>
    </source>
</evidence>
<dbReference type="AlphaFoldDB" id="A0A1I6G7N1"/>
<dbReference type="Pfam" id="PF25593">
    <property type="entry name" value="GldD_lipo"/>
    <property type="match status" value="1"/>
</dbReference>
<dbReference type="RefSeq" id="WP_177218267.1">
    <property type="nucleotide sequence ID" value="NZ_FOYQ01000001.1"/>
</dbReference>
<dbReference type="InterPro" id="IPR019850">
    <property type="entry name" value="GldD-like"/>
</dbReference>
<keyword evidence="2" id="KW-1185">Reference proteome</keyword>
<sequence length="201" mass="23069">MRLTHLQTRRLLAMLFLPIGLGLMGISCREEPLPKPEAQLRLEYPQRAFRMYAADCPYTFDYNGLATLQEKNGCDLVLDYPNMKGSIFITYKQVEGNLRELLSDAQKLSYEHVVKAENILEQPYINPDKGVYGMFYEVSGNAASQSQFYVTDSTRHFVTGSLYFYAKPNYDSIYPAAIYLQNDIRLLMESLNWKAGSDENN</sequence>
<dbReference type="PROSITE" id="PS51257">
    <property type="entry name" value="PROKAR_LIPOPROTEIN"/>
    <property type="match status" value="1"/>
</dbReference>
<accession>A0A1I6G7N1</accession>
<reference evidence="1 2" key="1">
    <citation type="submission" date="2016-10" db="EMBL/GenBank/DDBJ databases">
        <authorList>
            <person name="de Groot N.N."/>
        </authorList>
    </citation>
    <scope>NUCLEOTIDE SEQUENCE [LARGE SCALE GENOMIC DNA]</scope>
    <source>
        <strain evidence="1 2">DSM 21019</strain>
    </source>
</reference>
<keyword evidence="1" id="KW-0449">Lipoprotein</keyword>
<proteinExistence type="predicted"/>
<dbReference type="EMBL" id="FOYQ01000001">
    <property type="protein sequence ID" value="SFR38195.1"/>
    <property type="molecule type" value="Genomic_DNA"/>
</dbReference>
<protein>
    <submittedName>
        <fullName evidence="1">Gliding motility-associated lipoprotein GldD</fullName>
    </submittedName>
</protein>
<organism evidence="1 2">
    <name type="scientific">Robiginitalea myxolifaciens</name>
    <dbReference type="NCBI Taxonomy" id="400055"/>
    <lineage>
        <taxon>Bacteria</taxon>
        <taxon>Pseudomonadati</taxon>
        <taxon>Bacteroidota</taxon>
        <taxon>Flavobacteriia</taxon>
        <taxon>Flavobacteriales</taxon>
        <taxon>Flavobacteriaceae</taxon>
        <taxon>Robiginitalea</taxon>
    </lineage>
</organism>
<name>A0A1I6G7N1_9FLAO</name>
<evidence type="ECO:0000313" key="1">
    <source>
        <dbReference type="EMBL" id="SFR38195.1"/>
    </source>
</evidence>